<organism evidence="1 2">
    <name type="scientific">Pedobacter steynii</name>
    <dbReference type="NCBI Taxonomy" id="430522"/>
    <lineage>
        <taxon>Bacteria</taxon>
        <taxon>Pseudomonadati</taxon>
        <taxon>Bacteroidota</taxon>
        <taxon>Sphingobacteriia</taxon>
        <taxon>Sphingobacteriales</taxon>
        <taxon>Sphingobacteriaceae</taxon>
        <taxon>Pedobacter</taxon>
    </lineage>
</organism>
<evidence type="ECO:0000313" key="1">
    <source>
        <dbReference type="EMBL" id="SDL45213.1"/>
    </source>
</evidence>
<dbReference type="AlphaFoldDB" id="A0A1G9K7H2"/>
<gene>
    <name evidence="1" type="ORF">SAMN05421820_101481</name>
</gene>
<dbReference type="EMBL" id="FNGY01000001">
    <property type="protein sequence ID" value="SDL45213.1"/>
    <property type="molecule type" value="Genomic_DNA"/>
</dbReference>
<reference evidence="2" key="1">
    <citation type="submission" date="2016-10" db="EMBL/GenBank/DDBJ databases">
        <authorList>
            <person name="Varghese N."/>
            <person name="Submissions S."/>
        </authorList>
    </citation>
    <scope>NUCLEOTIDE SEQUENCE [LARGE SCALE GENOMIC DNA]</scope>
    <source>
        <strain evidence="2">DSM 19110</strain>
    </source>
</reference>
<dbReference type="RefSeq" id="WP_074604511.1">
    <property type="nucleotide sequence ID" value="NZ_FNGY01000001.1"/>
</dbReference>
<dbReference type="Pfam" id="PF13289">
    <property type="entry name" value="SIR2_2"/>
    <property type="match status" value="1"/>
</dbReference>
<evidence type="ECO:0000313" key="2">
    <source>
        <dbReference type="Proteomes" id="UP000183200"/>
    </source>
</evidence>
<accession>A0A1G9K7H2</accession>
<keyword evidence="2" id="KW-1185">Reference proteome</keyword>
<protein>
    <submittedName>
        <fullName evidence="1">SIR2-like domain-containing protein</fullName>
    </submittedName>
</protein>
<dbReference type="OrthoDB" id="198887at2"/>
<dbReference type="Proteomes" id="UP000183200">
    <property type="component" value="Unassembled WGS sequence"/>
</dbReference>
<sequence length="304" mass="35616">MALKYTSLKKYYKAEEKYLFLGNGMNQLDNPISWDDLLREVCRKAKVNVERRNKPYQLFFEQISFDIDRNKIVEDNVKKLKQLMGAEALKLQPNPILPAIIATGYYAHFMTTNYDYCIERSLFSLFDQAKGKHLKRPKYSLYRYNKVSDYKVWHIHGECDNGYNGKLTNFPEASILIGFEHYADYLEKIHNLLKDNSGKGLAQLMDNAQENWVHLFFTRDIDIIGFGLDFTETHLWFILNFRARLKRKGAGLLNTIRWIIPEFSVQRQKERIDVLQALGVEILPINAPDGNYAAFYENFKNTLA</sequence>
<proteinExistence type="predicted"/>
<name>A0A1G9K7H2_9SPHI</name>